<dbReference type="InterPro" id="IPR026898">
    <property type="entry name" value="PrsW"/>
</dbReference>
<keyword evidence="3" id="KW-1185">Reference proteome</keyword>
<feature type="transmembrane region" description="Helical" evidence="1">
    <location>
        <begin position="52"/>
        <end position="72"/>
    </location>
</feature>
<gene>
    <name evidence="2" type="ORF">SAMN05421812_106195</name>
</gene>
<dbReference type="RefSeq" id="WP_089249922.1">
    <property type="nucleotide sequence ID" value="NZ_FZPH01000006.1"/>
</dbReference>
<feature type="transmembrane region" description="Helical" evidence="1">
    <location>
        <begin position="20"/>
        <end position="40"/>
    </location>
</feature>
<sequence length="534" mass="55019">MTPVHPTPSWAHPGKSLLLPAFWVVLMLIAGGAVRLGLFVRESFAAYPTATLTALVLFGLYAVPFCVFVAALDYLEREPPLLLATAFAWGGLVATSISIRGNAAVHNLVAKLASPGLAAEWGSALAGPTVEEIAKALGIIAIVLVARAQVNSVLDGVVYGSLVGLGFQVVEDVVYAVNAVAVAGRGDQVAPVVATFLLRGFLAGLWSHTLFGALAGAGIGYLAVRTDRPLLIRLSVAILAVLGAMGIHFLWNSPLLSLGGGAGIFGDLFVKGIPPLLMILFLVRGVRHREADYYMAQLAALGDRRIATEDELRVLAHGHLRAGARRHAHGRCGVKGRRAVRRLQRAQAQLAVELSRARGINVPGLRIAPADWPPPPAAGVMASRTTAIATTEVAATPPAGLPHIPTAGMAPLPSVAAVEMAGLPPTAGGETAAVPAAGVTDLSGQPSTPVDGVAIGVARVAAAPVQARVLGGPSAVRWRDRVLVERGRMLALGHPEATAPLTRNGSVRRVVGGIAIFLAAMVTVGLALIALGAS</sequence>
<dbReference type="PANTHER" id="PTHR36844:SF1">
    <property type="entry name" value="PROTEASE PRSW"/>
    <property type="match status" value="1"/>
</dbReference>
<keyword evidence="1" id="KW-0812">Transmembrane</keyword>
<organism evidence="2 3">
    <name type="scientific">Asanoa hainanensis</name>
    <dbReference type="NCBI Taxonomy" id="560556"/>
    <lineage>
        <taxon>Bacteria</taxon>
        <taxon>Bacillati</taxon>
        <taxon>Actinomycetota</taxon>
        <taxon>Actinomycetes</taxon>
        <taxon>Micromonosporales</taxon>
        <taxon>Micromonosporaceae</taxon>
        <taxon>Asanoa</taxon>
    </lineage>
</organism>
<feature type="transmembrane region" description="Helical" evidence="1">
    <location>
        <begin position="205"/>
        <end position="224"/>
    </location>
</feature>
<proteinExistence type="predicted"/>
<evidence type="ECO:0000313" key="3">
    <source>
        <dbReference type="Proteomes" id="UP000198362"/>
    </source>
</evidence>
<keyword evidence="1" id="KW-0472">Membrane</keyword>
<dbReference type="Pfam" id="PF13367">
    <property type="entry name" value="PrsW-protease"/>
    <property type="match status" value="1"/>
</dbReference>
<name>A0A239MSY7_9ACTN</name>
<feature type="transmembrane region" description="Helical" evidence="1">
    <location>
        <begin position="510"/>
        <end position="533"/>
    </location>
</feature>
<evidence type="ECO:0000256" key="1">
    <source>
        <dbReference type="SAM" id="Phobius"/>
    </source>
</evidence>
<dbReference type="EMBL" id="FZPH01000006">
    <property type="protein sequence ID" value="SNT45078.1"/>
    <property type="molecule type" value="Genomic_DNA"/>
</dbReference>
<dbReference type="OrthoDB" id="9785431at2"/>
<reference evidence="2 3" key="1">
    <citation type="submission" date="2017-06" db="EMBL/GenBank/DDBJ databases">
        <authorList>
            <person name="Kim H.J."/>
            <person name="Triplett B.A."/>
        </authorList>
    </citation>
    <scope>NUCLEOTIDE SEQUENCE [LARGE SCALE GENOMIC DNA]</scope>
    <source>
        <strain evidence="2 3">CGMCC 4.5593</strain>
    </source>
</reference>
<evidence type="ECO:0000313" key="2">
    <source>
        <dbReference type="EMBL" id="SNT45078.1"/>
    </source>
</evidence>
<protein>
    <submittedName>
        <fullName evidence="2">Membrane proteinase PrsW, cleaves anti-sigma factor RsiW, M82 family</fullName>
    </submittedName>
</protein>
<feature type="transmembrane region" description="Helical" evidence="1">
    <location>
        <begin position="231"/>
        <end position="251"/>
    </location>
</feature>
<accession>A0A239MSY7</accession>
<dbReference type="Proteomes" id="UP000198362">
    <property type="component" value="Unassembled WGS sequence"/>
</dbReference>
<dbReference type="GO" id="GO:0008233">
    <property type="term" value="F:peptidase activity"/>
    <property type="evidence" value="ECO:0007669"/>
    <property type="project" value="InterPro"/>
</dbReference>
<dbReference type="AlphaFoldDB" id="A0A239MSY7"/>
<dbReference type="PANTHER" id="PTHR36844">
    <property type="entry name" value="PROTEASE PRSW"/>
    <property type="match status" value="1"/>
</dbReference>
<keyword evidence="1" id="KW-1133">Transmembrane helix</keyword>
<feature type="transmembrane region" description="Helical" evidence="1">
    <location>
        <begin position="263"/>
        <end position="283"/>
    </location>
</feature>